<evidence type="ECO:0000256" key="1">
    <source>
        <dbReference type="ARBA" id="ARBA00001946"/>
    </source>
</evidence>
<evidence type="ECO:0000256" key="2">
    <source>
        <dbReference type="ARBA" id="ARBA00011955"/>
    </source>
</evidence>
<evidence type="ECO:0000256" key="5">
    <source>
        <dbReference type="ARBA" id="ARBA00022679"/>
    </source>
</evidence>
<keyword evidence="11" id="KW-0449">Lipoprotein</keyword>
<evidence type="ECO:0000256" key="4">
    <source>
        <dbReference type="ARBA" id="ARBA00022630"/>
    </source>
</evidence>
<comment type="caution">
    <text evidence="11">The sequence shown here is derived from an EMBL/GenBank/DDBJ whole genome shotgun (WGS) entry which is preliminary data.</text>
</comment>
<dbReference type="PIRSF" id="PIRSF006268">
    <property type="entry name" value="ApbE"/>
    <property type="match status" value="1"/>
</dbReference>
<evidence type="ECO:0000313" key="11">
    <source>
        <dbReference type="EMBL" id="OIQ97079.1"/>
    </source>
</evidence>
<evidence type="ECO:0000256" key="10">
    <source>
        <dbReference type="ARBA" id="ARBA00048540"/>
    </source>
</evidence>
<dbReference type="EMBL" id="MLJW01000138">
    <property type="protein sequence ID" value="OIQ97079.1"/>
    <property type="molecule type" value="Genomic_DNA"/>
</dbReference>
<evidence type="ECO:0000256" key="7">
    <source>
        <dbReference type="ARBA" id="ARBA00022827"/>
    </source>
</evidence>
<dbReference type="GO" id="GO:0016740">
    <property type="term" value="F:transferase activity"/>
    <property type="evidence" value="ECO:0007669"/>
    <property type="project" value="UniProtKB-KW"/>
</dbReference>
<evidence type="ECO:0000256" key="3">
    <source>
        <dbReference type="ARBA" id="ARBA00016337"/>
    </source>
</evidence>
<sequence length="309" mass="33319">MGAVRSIRFLAMGSECALHLYDGGEEAELAAVDEVLRIERRFSRYRPDSLVSEINRAAAEGRAVELDPEASRLLDYAFACRAKSGGLFDLTTGILRRAWNFNEARLPSNDEIGRLLPYVGMDKLRWEPPVLSFPVPGVELDFGGIGKEYAADRAAAICRERGVRHGLVDLGGDLCVVGPPPDCGSWTVRIRHPRIHDRPLAMVALERGGLATSGDYERYIEVGGNRYCHILNPATGWPARGLRSASAVAGTCLVAGSLTTIAMLKAAEGASWLESLGLPCLWVDDAGMPGGSLPISPEFAPPPDPRPTV</sequence>
<evidence type="ECO:0000256" key="6">
    <source>
        <dbReference type="ARBA" id="ARBA00022723"/>
    </source>
</evidence>
<evidence type="ECO:0000256" key="8">
    <source>
        <dbReference type="ARBA" id="ARBA00022842"/>
    </source>
</evidence>
<dbReference type="SUPFAM" id="SSF143631">
    <property type="entry name" value="ApbE-like"/>
    <property type="match status" value="1"/>
</dbReference>
<name>A0A1J5RYT6_9ZZZZ</name>
<comment type="catalytic activity">
    <reaction evidence="10">
        <text>L-threonyl-[protein] + FAD = FMN-L-threonyl-[protein] + AMP + H(+)</text>
        <dbReference type="Rhea" id="RHEA:36847"/>
        <dbReference type="Rhea" id="RHEA-COMP:11060"/>
        <dbReference type="Rhea" id="RHEA-COMP:11061"/>
        <dbReference type="ChEBI" id="CHEBI:15378"/>
        <dbReference type="ChEBI" id="CHEBI:30013"/>
        <dbReference type="ChEBI" id="CHEBI:57692"/>
        <dbReference type="ChEBI" id="CHEBI:74257"/>
        <dbReference type="ChEBI" id="CHEBI:456215"/>
        <dbReference type="EC" id="2.7.1.180"/>
    </reaction>
</comment>
<keyword evidence="4" id="KW-0285">Flavoprotein</keyword>
<dbReference type="GO" id="GO:0046872">
    <property type="term" value="F:metal ion binding"/>
    <property type="evidence" value="ECO:0007669"/>
    <property type="project" value="UniProtKB-KW"/>
</dbReference>
<gene>
    <name evidence="11" type="primary">apbE_7</name>
    <name evidence="11" type="ORF">GALL_209040</name>
</gene>
<protein>
    <recommendedName>
        <fullName evidence="3">FAD:protein FMN transferase</fullName>
        <ecNumber evidence="2">2.7.1.180</ecNumber>
    </recommendedName>
    <alternativeName>
        <fullName evidence="9">Flavin transferase</fullName>
    </alternativeName>
</protein>
<evidence type="ECO:0000256" key="9">
    <source>
        <dbReference type="ARBA" id="ARBA00031306"/>
    </source>
</evidence>
<reference evidence="11" key="1">
    <citation type="submission" date="2016-10" db="EMBL/GenBank/DDBJ databases">
        <title>Sequence of Gallionella enrichment culture.</title>
        <authorList>
            <person name="Poehlein A."/>
            <person name="Muehling M."/>
            <person name="Daniel R."/>
        </authorList>
    </citation>
    <scope>NUCLEOTIDE SEQUENCE</scope>
</reference>
<dbReference type="AlphaFoldDB" id="A0A1J5RYT6"/>
<dbReference type="EC" id="2.7.1.180" evidence="2"/>
<dbReference type="PANTHER" id="PTHR30040:SF2">
    <property type="entry name" value="FAD:PROTEIN FMN TRANSFERASE"/>
    <property type="match status" value="1"/>
</dbReference>
<organism evidence="11">
    <name type="scientific">mine drainage metagenome</name>
    <dbReference type="NCBI Taxonomy" id="410659"/>
    <lineage>
        <taxon>unclassified sequences</taxon>
        <taxon>metagenomes</taxon>
        <taxon>ecological metagenomes</taxon>
    </lineage>
</organism>
<keyword evidence="8" id="KW-0460">Magnesium</keyword>
<dbReference type="Gene3D" id="3.10.520.10">
    <property type="entry name" value="ApbE-like domains"/>
    <property type="match status" value="1"/>
</dbReference>
<dbReference type="PANTHER" id="PTHR30040">
    <property type="entry name" value="THIAMINE BIOSYNTHESIS LIPOPROTEIN APBE"/>
    <property type="match status" value="1"/>
</dbReference>
<keyword evidence="7" id="KW-0274">FAD</keyword>
<dbReference type="InterPro" id="IPR024932">
    <property type="entry name" value="ApbE"/>
</dbReference>
<keyword evidence="6" id="KW-0479">Metal-binding</keyword>
<proteinExistence type="predicted"/>
<dbReference type="Pfam" id="PF02424">
    <property type="entry name" value="ApbE"/>
    <property type="match status" value="1"/>
</dbReference>
<comment type="cofactor">
    <cofactor evidence="1">
        <name>Mg(2+)</name>
        <dbReference type="ChEBI" id="CHEBI:18420"/>
    </cofactor>
</comment>
<dbReference type="InterPro" id="IPR003374">
    <property type="entry name" value="ApbE-like_sf"/>
</dbReference>
<accession>A0A1J5RYT6</accession>
<keyword evidence="5" id="KW-0808">Transferase</keyword>